<dbReference type="PANTHER" id="PTHR23502:SF22">
    <property type="entry name" value="MAJOR FACILITATOR SUPERFAMILY (MFS) PROFILE DOMAIN-CONTAINING PROTEIN"/>
    <property type="match status" value="1"/>
</dbReference>
<evidence type="ECO:0000313" key="7">
    <source>
        <dbReference type="Proteomes" id="UP001345827"/>
    </source>
</evidence>
<feature type="transmembrane region" description="Helical" evidence="5">
    <location>
        <begin position="131"/>
        <end position="152"/>
    </location>
</feature>
<keyword evidence="4 5" id="KW-0472">Membrane</keyword>
<dbReference type="PANTHER" id="PTHR23502">
    <property type="entry name" value="MAJOR FACILITATOR SUPERFAMILY"/>
    <property type="match status" value="1"/>
</dbReference>
<feature type="transmembrane region" description="Helical" evidence="5">
    <location>
        <begin position="172"/>
        <end position="193"/>
    </location>
</feature>
<accession>A0AAV9QL14</accession>
<keyword evidence="7" id="KW-1185">Reference proteome</keyword>
<gene>
    <name evidence="6" type="ORF">LTR25_000575</name>
</gene>
<dbReference type="Gene3D" id="1.20.1250.20">
    <property type="entry name" value="MFS general substrate transporter like domains"/>
    <property type="match status" value="1"/>
</dbReference>
<feature type="transmembrane region" description="Helical" evidence="5">
    <location>
        <begin position="199"/>
        <end position="221"/>
    </location>
</feature>
<dbReference type="InterPro" id="IPR036259">
    <property type="entry name" value="MFS_trans_sf"/>
</dbReference>
<dbReference type="SUPFAM" id="SSF103473">
    <property type="entry name" value="MFS general substrate transporter"/>
    <property type="match status" value="1"/>
</dbReference>
<protein>
    <submittedName>
        <fullName evidence="6">Uncharacterized protein</fullName>
    </submittedName>
</protein>
<evidence type="ECO:0000256" key="4">
    <source>
        <dbReference type="ARBA" id="ARBA00023136"/>
    </source>
</evidence>
<dbReference type="GO" id="GO:0005886">
    <property type="term" value="C:plasma membrane"/>
    <property type="evidence" value="ECO:0007669"/>
    <property type="project" value="TreeGrafter"/>
</dbReference>
<comment type="caution">
    <text evidence="6">The sequence shown here is derived from an EMBL/GenBank/DDBJ whole genome shotgun (WGS) entry which is preliminary data.</text>
</comment>
<evidence type="ECO:0000256" key="5">
    <source>
        <dbReference type="SAM" id="Phobius"/>
    </source>
</evidence>
<evidence type="ECO:0000256" key="3">
    <source>
        <dbReference type="ARBA" id="ARBA00022989"/>
    </source>
</evidence>
<keyword evidence="3 5" id="KW-1133">Transmembrane helix</keyword>
<comment type="subcellular location">
    <subcellularLocation>
        <location evidence="1">Membrane</location>
        <topology evidence="1">Multi-pass membrane protein</topology>
    </subcellularLocation>
</comment>
<organism evidence="6 7">
    <name type="scientific">Vermiconidia calcicola</name>
    <dbReference type="NCBI Taxonomy" id="1690605"/>
    <lineage>
        <taxon>Eukaryota</taxon>
        <taxon>Fungi</taxon>
        <taxon>Dikarya</taxon>
        <taxon>Ascomycota</taxon>
        <taxon>Pezizomycotina</taxon>
        <taxon>Dothideomycetes</taxon>
        <taxon>Dothideomycetidae</taxon>
        <taxon>Mycosphaerellales</taxon>
        <taxon>Extremaceae</taxon>
        <taxon>Vermiconidia</taxon>
    </lineage>
</organism>
<sequence>MDKVPASPVTSGMHIEADTEHFSHRDGTLLVGANFDKTQLGKHDIEKIDTHTLDHLKKTADGRTILIPQPTDDPLQSLNWSWRKKHIVLFVLTYCTLMTDMSSAWSIPLVITQAEYWGISPSNAGRNLSGNIFVVGLSMLHDMFFFHGMPTLNLPTRGHTELTIRAEHARKIGIWAGTFIFSPYLGPFLSGIINNYCGWRVSTWVCVAMQGIGVILVVLLADETYYDSGTSKRYTADVASGKSKWRIQCEKLVGVTGYQAHYKGVGKTMTALLIMVLRPHFVALCCAYSNVSGSLPPIIMFSRLGHKR</sequence>
<dbReference type="Proteomes" id="UP001345827">
    <property type="component" value="Unassembled WGS sequence"/>
</dbReference>
<reference evidence="6 7" key="1">
    <citation type="submission" date="2023-06" db="EMBL/GenBank/DDBJ databases">
        <title>Black Yeasts Isolated from many extreme environments.</title>
        <authorList>
            <person name="Coleine C."/>
            <person name="Stajich J.E."/>
            <person name="Selbmann L."/>
        </authorList>
    </citation>
    <scope>NUCLEOTIDE SEQUENCE [LARGE SCALE GENOMIC DNA]</scope>
    <source>
        <strain evidence="6 7">CCFEE 5887</strain>
    </source>
</reference>
<feature type="transmembrane region" description="Helical" evidence="5">
    <location>
        <begin position="87"/>
        <end position="111"/>
    </location>
</feature>
<keyword evidence="2 5" id="KW-0812">Transmembrane</keyword>
<name>A0AAV9QL14_9PEZI</name>
<proteinExistence type="predicted"/>
<evidence type="ECO:0000256" key="1">
    <source>
        <dbReference type="ARBA" id="ARBA00004141"/>
    </source>
</evidence>
<dbReference type="AlphaFoldDB" id="A0AAV9QL14"/>
<dbReference type="GO" id="GO:0022857">
    <property type="term" value="F:transmembrane transporter activity"/>
    <property type="evidence" value="ECO:0007669"/>
    <property type="project" value="TreeGrafter"/>
</dbReference>
<evidence type="ECO:0000313" key="6">
    <source>
        <dbReference type="EMBL" id="KAK5545568.1"/>
    </source>
</evidence>
<evidence type="ECO:0000256" key="2">
    <source>
        <dbReference type="ARBA" id="ARBA00022692"/>
    </source>
</evidence>
<dbReference type="EMBL" id="JAXLQG010000001">
    <property type="protein sequence ID" value="KAK5545568.1"/>
    <property type="molecule type" value="Genomic_DNA"/>
</dbReference>